<dbReference type="AlphaFoldDB" id="A0A2S6A2I3"/>
<sequence length="182" mass="19718">MSGEVPPTGKLCSGVGPSGEDGTVEPADRLAITTLAAGYARAADRRDSAALTALFTPDAVLVLPPVLNGTEQAVEVMGRQRVVASVVDAVSRFVLTRHVVEQHVLEPVSRDRVHGEVYCTAHHISRRADGYRDRRVAIRYQDTFARIGESWLFSRRELVVDFIEDVAVRVPDVSSAENAGPA</sequence>
<dbReference type="InterPro" id="IPR037401">
    <property type="entry name" value="SnoaL-like"/>
</dbReference>
<dbReference type="Gene3D" id="3.10.450.50">
    <property type="match status" value="1"/>
</dbReference>
<dbReference type="InterPro" id="IPR032710">
    <property type="entry name" value="NTF2-like_dom_sf"/>
</dbReference>
<dbReference type="CDD" id="cd00531">
    <property type="entry name" value="NTF2_like"/>
    <property type="match status" value="1"/>
</dbReference>
<feature type="region of interest" description="Disordered" evidence="1">
    <location>
        <begin position="1"/>
        <end position="25"/>
    </location>
</feature>
<keyword evidence="4" id="KW-1185">Reference proteome</keyword>
<feature type="domain" description="SnoaL-like" evidence="2">
    <location>
        <begin position="27"/>
        <end position="156"/>
    </location>
</feature>
<evidence type="ECO:0000313" key="4">
    <source>
        <dbReference type="Proteomes" id="UP000238356"/>
    </source>
</evidence>
<evidence type="ECO:0000256" key="1">
    <source>
        <dbReference type="SAM" id="MobiDB-lite"/>
    </source>
</evidence>
<proteinExistence type="predicted"/>
<dbReference type="Proteomes" id="UP000238356">
    <property type="component" value="Unassembled WGS sequence"/>
</dbReference>
<evidence type="ECO:0000313" key="3">
    <source>
        <dbReference type="EMBL" id="PPJ25919.1"/>
    </source>
</evidence>
<comment type="caution">
    <text evidence="3">The sequence shown here is derived from an EMBL/GenBank/DDBJ whole genome shotgun (WGS) entry which is preliminary data.</text>
</comment>
<evidence type="ECO:0000259" key="2">
    <source>
        <dbReference type="Pfam" id="PF13577"/>
    </source>
</evidence>
<organism evidence="3 4">
    <name type="scientific">Nocardia nova</name>
    <dbReference type="NCBI Taxonomy" id="37330"/>
    <lineage>
        <taxon>Bacteria</taxon>
        <taxon>Bacillati</taxon>
        <taxon>Actinomycetota</taxon>
        <taxon>Actinomycetes</taxon>
        <taxon>Mycobacteriales</taxon>
        <taxon>Nocardiaceae</taxon>
        <taxon>Nocardia</taxon>
    </lineage>
</organism>
<reference evidence="3 4" key="1">
    <citation type="submission" date="2018-02" db="EMBL/GenBank/DDBJ databases">
        <title>8 Nocardia nova and 1 Nocardia cyriacigeorgica strain used for evolution to TMP-SMX.</title>
        <authorList>
            <person name="Mehta H."/>
            <person name="Weng J."/>
            <person name="Shamoo Y."/>
        </authorList>
    </citation>
    <scope>NUCLEOTIDE SEQUENCE [LARGE SCALE GENOMIC DNA]</scope>
    <source>
        <strain evidence="3 4">BAA2227</strain>
    </source>
</reference>
<dbReference type="EMBL" id="PSZD01000014">
    <property type="protein sequence ID" value="PPJ25919.1"/>
    <property type="molecule type" value="Genomic_DNA"/>
</dbReference>
<dbReference type="SUPFAM" id="SSF54427">
    <property type="entry name" value="NTF2-like"/>
    <property type="match status" value="1"/>
</dbReference>
<gene>
    <name evidence="3" type="ORF">C5F51_21710</name>
</gene>
<accession>A0A2S6A2I3</accession>
<dbReference type="Pfam" id="PF13577">
    <property type="entry name" value="SnoaL_4"/>
    <property type="match status" value="1"/>
</dbReference>
<name>A0A2S6A2I3_9NOCA</name>
<protein>
    <recommendedName>
        <fullName evidence="2">SnoaL-like domain-containing protein</fullName>
    </recommendedName>
</protein>